<evidence type="ECO:0000313" key="1">
    <source>
        <dbReference type="EMBL" id="RLK50905.1"/>
    </source>
</evidence>
<accession>A0A498C535</accession>
<dbReference type="RefSeq" id="WP_170153588.1">
    <property type="nucleotide sequence ID" value="NZ_RCDA01000001.1"/>
</dbReference>
<comment type="caution">
    <text evidence="1">The sequence shown here is derived from an EMBL/GenBank/DDBJ whole genome shotgun (WGS) entry which is preliminary data.</text>
</comment>
<dbReference type="EMBL" id="RCDA01000001">
    <property type="protein sequence ID" value="RLK50905.1"/>
    <property type="molecule type" value="Genomic_DNA"/>
</dbReference>
<gene>
    <name evidence="1" type="ORF">DFR31_0814</name>
</gene>
<dbReference type="Proteomes" id="UP000275461">
    <property type="component" value="Unassembled WGS sequence"/>
</dbReference>
<evidence type="ECO:0000313" key="2">
    <source>
        <dbReference type="Proteomes" id="UP000275461"/>
    </source>
</evidence>
<organism evidence="1 2">
    <name type="scientific">Alkalispirillum mobile</name>
    <dbReference type="NCBI Taxonomy" id="85925"/>
    <lineage>
        <taxon>Bacteria</taxon>
        <taxon>Pseudomonadati</taxon>
        <taxon>Pseudomonadota</taxon>
        <taxon>Gammaproteobacteria</taxon>
        <taxon>Chromatiales</taxon>
        <taxon>Ectothiorhodospiraceae</taxon>
        <taxon>Alkalispirillum</taxon>
    </lineage>
</organism>
<name>A0A498C535_9GAMM</name>
<reference evidence="1 2" key="1">
    <citation type="submission" date="2018-10" db="EMBL/GenBank/DDBJ databases">
        <title>Genomic Encyclopedia of Type Strains, Phase IV (KMG-IV): sequencing the most valuable type-strain genomes for metagenomic binning, comparative biology and taxonomic classification.</title>
        <authorList>
            <person name="Goeker M."/>
        </authorList>
    </citation>
    <scope>NUCLEOTIDE SEQUENCE [LARGE SCALE GENOMIC DNA]</scope>
    <source>
        <strain evidence="1 2">DSM 12769</strain>
    </source>
</reference>
<proteinExistence type="predicted"/>
<protein>
    <submittedName>
        <fullName evidence="1">Uncharacterized protein</fullName>
    </submittedName>
</protein>
<sequence length="55" mass="6390">MNPLFYAVIWWQWMLAPQPTSGPAGGARPGGRVIDYRGHERARRRWQPWQGLRTG</sequence>
<keyword evidence="2" id="KW-1185">Reference proteome</keyword>
<dbReference type="AlphaFoldDB" id="A0A498C535"/>